<evidence type="ECO:0000313" key="1">
    <source>
        <dbReference type="EMBL" id="KAI8422198.1"/>
    </source>
</evidence>
<evidence type="ECO:0000313" key="2">
    <source>
        <dbReference type="Proteomes" id="UP001064048"/>
    </source>
</evidence>
<dbReference type="EMBL" id="CM046110">
    <property type="protein sequence ID" value="KAI8422198.1"/>
    <property type="molecule type" value="Genomic_DNA"/>
</dbReference>
<reference evidence="1 2" key="1">
    <citation type="journal article" date="2022" name="Genome Biol. Evol.">
        <title>The Spruce Budworm Genome: Reconstructing the Evolutionary History of Antifreeze Proteins.</title>
        <authorList>
            <person name="Beliveau C."/>
            <person name="Gagne P."/>
            <person name="Picq S."/>
            <person name="Vernygora O."/>
            <person name="Keeling C.I."/>
            <person name="Pinkney K."/>
            <person name="Doucet D."/>
            <person name="Wen F."/>
            <person name="Johnston J.S."/>
            <person name="Maaroufi H."/>
            <person name="Boyle B."/>
            <person name="Laroche J."/>
            <person name="Dewar K."/>
            <person name="Juretic N."/>
            <person name="Blackburn G."/>
            <person name="Nisole A."/>
            <person name="Brunet B."/>
            <person name="Brandao M."/>
            <person name="Lumley L."/>
            <person name="Duan J."/>
            <person name="Quan G."/>
            <person name="Lucarotti C.J."/>
            <person name="Roe A.D."/>
            <person name="Sperling F.A.H."/>
            <person name="Levesque R.C."/>
            <person name="Cusson M."/>
        </authorList>
    </citation>
    <scope>NUCLEOTIDE SEQUENCE [LARGE SCALE GENOMIC DNA]</scope>
    <source>
        <strain evidence="1">Glfc:IPQL:Cfum</strain>
    </source>
</reference>
<comment type="caution">
    <text evidence="1">The sequence shown here is derived from an EMBL/GenBank/DDBJ whole genome shotgun (WGS) entry which is preliminary data.</text>
</comment>
<dbReference type="Proteomes" id="UP001064048">
    <property type="component" value="Chromosome 10"/>
</dbReference>
<keyword evidence="2" id="KW-1185">Reference proteome</keyword>
<sequence length="145" mass="16420">MVITALTMEDILPFVTSKANKKKVDTDAILPFIILPLLLLLCTLSRTVTIIVMVTIAMGVLYVCTRPHQKNSPVLTSDSHYCQICQIEVNERFFHSICLAICFVSSVYGVGYVLIIALVLLKQIFVYIPKYCEPQWRRIVNVLNV</sequence>
<gene>
    <name evidence="1" type="ORF">MSG28_006099</name>
</gene>
<proteinExistence type="predicted"/>
<protein>
    <submittedName>
        <fullName evidence="1">Uncharacterized protein</fullName>
    </submittedName>
</protein>
<name>A0ACC0JDH3_CHOFU</name>
<organism evidence="1 2">
    <name type="scientific">Choristoneura fumiferana</name>
    <name type="common">Spruce budworm moth</name>
    <name type="synonym">Archips fumiferana</name>
    <dbReference type="NCBI Taxonomy" id="7141"/>
    <lineage>
        <taxon>Eukaryota</taxon>
        <taxon>Metazoa</taxon>
        <taxon>Ecdysozoa</taxon>
        <taxon>Arthropoda</taxon>
        <taxon>Hexapoda</taxon>
        <taxon>Insecta</taxon>
        <taxon>Pterygota</taxon>
        <taxon>Neoptera</taxon>
        <taxon>Endopterygota</taxon>
        <taxon>Lepidoptera</taxon>
        <taxon>Glossata</taxon>
        <taxon>Ditrysia</taxon>
        <taxon>Tortricoidea</taxon>
        <taxon>Tortricidae</taxon>
        <taxon>Tortricinae</taxon>
        <taxon>Choristoneura</taxon>
    </lineage>
</organism>
<accession>A0ACC0JDH3</accession>